<feature type="non-terminal residue" evidence="1">
    <location>
        <position position="394"/>
    </location>
</feature>
<protein>
    <submittedName>
        <fullName evidence="1">Dolichyl-diphosphooligosaccharide--protein glycosyltransferase subunit 1</fullName>
    </submittedName>
</protein>
<sequence length="394" mass="44596">MAVVTFSITALSVPNEDGLINTNVLREVSFESPSVVRETVGIVVLNSHGTKPAERYLVPVRKSMHDKLGYLRASERKSKTPLDVLRADYDEKEGIQYYEVRLTNPLQPGEKISINVQYAFVRALKASPARTSMFDEPSWIWIGNAYADLAYPTKKVKTVILALASEDGKASVREYSKRPEPVSHERAGHIVYGPYKDIQPMQSEEISVRISSAQPNIRAYSHRREIHISHWGNNLNVLEHYHLHNDAPELDGPFDKVGQQLATMQMKPHNAILGLPVRLPLLAHNLYFVDEIGNVSTSAVHLTPDRLTRFMRLSPRYPLLGGWNYTWWHSYDIPLDSVLRWDPVDGRYSLKVPFFAGILDASVDDFELQIVLPEGATDASVILPFEVDERSKRS</sequence>
<dbReference type="EMBL" id="JAMZIH010005726">
    <property type="protein sequence ID" value="KAJ1674729.1"/>
    <property type="molecule type" value="Genomic_DNA"/>
</dbReference>
<dbReference type="Proteomes" id="UP001145114">
    <property type="component" value="Unassembled WGS sequence"/>
</dbReference>
<keyword evidence="2" id="KW-1185">Reference proteome</keyword>
<reference evidence="1" key="1">
    <citation type="submission" date="2022-06" db="EMBL/GenBank/DDBJ databases">
        <title>Phylogenomic reconstructions and comparative analyses of Kickxellomycotina fungi.</title>
        <authorList>
            <person name="Reynolds N.K."/>
            <person name="Stajich J.E."/>
            <person name="Barry K."/>
            <person name="Grigoriev I.V."/>
            <person name="Crous P."/>
            <person name="Smith M.E."/>
        </authorList>
    </citation>
    <scope>NUCLEOTIDE SEQUENCE</scope>
    <source>
        <strain evidence="1">RSA 2271</strain>
    </source>
</reference>
<proteinExistence type="predicted"/>
<comment type="caution">
    <text evidence="1">The sequence shown here is derived from an EMBL/GenBank/DDBJ whole genome shotgun (WGS) entry which is preliminary data.</text>
</comment>
<evidence type="ECO:0000313" key="2">
    <source>
        <dbReference type="Proteomes" id="UP001145114"/>
    </source>
</evidence>
<organism evidence="1 2">
    <name type="scientific">Spiromyces aspiralis</name>
    <dbReference type="NCBI Taxonomy" id="68401"/>
    <lineage>
        <taxon>Eukaryota</taxon>
        <taxon>Fungi</taxon>
        <taxon>Fungi incertae sedis</taxon>
        <taxon>Zoopagomycota</taxon>
        <taxon>Kickxellomycotina</taxon>
        <taxon>Kickxellomycetes</taxon>
        <taxon>Kickxellales</taxon>
        <taxon>Kickxellaceae</taxon>
        <taxon>Spiromyces</taxon>
    </lineage>
</organism>
<accession>A0ACC1HDU7</accession>
<gene>
    <name evidence="1" type="primary">OST1</name>
    <name evidence="1" type="ORF">EV182_002682</name>
</gene>
<name>A0ACC1HDU7_9FUNG</name>
<evidence type="ECO:0000313" key="1">
    <source>
        <dbReference type="EMBL" id="KAJ1674729.1"/>
    </source>
</evidence>